<dbReference type="Proteomes" id="UP000774570">
    <property type="component" value="Unassembled WGS sequence"/>
</dbReference>
<dbReference type="PANTHER" id="PTHR30204:SF97">
    <property type="entry name" value="MERR FAMILY REGULATORY PROTEIN"/>
    <property type="match status" value="1"/>
</dbReference>
<evidence type="ECO:0000256" key="2">
    <source>
        <dbReference type="SAM" id="MobiDB-lite"/>
    </source>
</evidence>
<organism evidence="4 5">
    <name type="scientific">Actinomadura parmotrematis</name>
    <dbReference type="NCBI Taxonomy" id="2864039"/>
    <lineage>
        <taxon>Bacteria</taxon>
        <taxon>Bacillati</taxon>
        <taxon>Actinomycetota</taxon>
        <taxon>Actinomycetes</taxon>
        <taxon>Streptosporangiales</taxon>
        <taxon>Thermomonosporaceae</taxon>
        <taxon>Actinomadura</taxon>
    </lineage>
</organism>
<dbReference type="Pfam" id="PF02607">
    <property type="entry name" value="B12-binding_2"/>
    <property type="match status" value="1"/>
</dbReference>
<proteinExistence type="predicted"/>
<dbReference type="CDD" id="cd01104">
    <property type="entry name" value="HTH_MlrA-CarA"/>
    <property type="match status" value="1"/>
</dbReference>
<dbReference type="InterPro" id="IPR009061">
    <property type="entry name" value="DNA-bd_dom_put_sf"/>
</dbReference>
<reference evidence="4 5" key="1">
    <citation type="submission" date="2021-07" db="EMBL/GenBank/DDBJ databases">
        <title>Actinomadura sp. PM05-2 isolated from lichen.</title>
        <authorList>
            <person name="Somphong A."/>
            <person name="Phongsopitanun W."/>
            <person name="Tanasupawat S."/>
            <person name="Peongsungnone V."/>
        </authorList>
    </citation>
    <scope>NUCLEOTIDE SEQUENCE [LARGE SCALE GENOMIC DNA]</scope>
    <source>
        <strain evidence="4 5">PM05-2</strain>
    </source>
</reference>
<dbReference type="EMBL" id="JAIBOA010000002">
    <property type="protein sequence ID" value="MBW8481368.1"/>
    <property type="molecule type" value="Genomic_DNA"/>
</dbReference>
<sequence>MGPKVCALVQGGEQVTGVGWSVGAVARRLGIAPSTLRTWERRYNIEPSRHTEGGHRRYDETDVARLELMNRLILGGVPPEEAARSALAAGPEELAEPPAPSSVVPSGPAWGAGGNRLAVPDPTPATRKLAGAAMKMDPVAMQDLVWESISTVGVARTWQELLTPVLVGIGERQAASGRYVEVEHLLSSCVQSALSAVLAMADPPLTTRPVLLACAADEQHSLPVYALGAGLAEERVGVRVLGARMPYRALGDAIGRLGPAAVFVWSSMAATGDPLPLADLPATRPAHRLIVGGPGWREAGLPAGVRRVHAYQDALQALRSAVGAG</sequence>
<dbReference type="Pfam" id="PF13411">
    <property type="entry name" value="MerR_1"/>
    <property type="match status" value="1"/>
</dbReference>
<dbReference type="InterPro" id="IPR036594">
    <property type="entry name" value="Meth_synthase_dom"/>
</dbReference>
<keyword evidence="1" id="KW-0238">DNA-binding</keyword>
<gene>
    <name evidence="4" type="ORF">K1Y72_03220</name>
</gene>
<evidence type="ECO:0000313" key="5">
    <source>
        <dbReference type="Proteomes" id="UP000774570"/>
    </source>
</evidence>
<dbReference type="SUPFAM" id="SSF46955">
    <property type="entry name" value="Putative DNA-binding domain"/>
    <property type="match status" value="1"/>
</dbReference>
<feature type="region of interest" description="Disordered" evidence="2">
    <location>
        <begin position="83"/>
        <end position="104"/>
    </location>
</feature>
<protein>
    <submittedName>
        <fullName evidence="4">MerR family transcriptional regulator</fullName>
    </submittedName>
</protein>
<dbReference type="InterPro" id="IPR000551">
    <property type="entry name" value="MerR-type_HTH_dom"/>
</dbReference>
<evidence type="ECO:0000256" key="1">
    <source>
        <dbReference type="ARBA" id="ARBA00023125"/>
    </source>
</evidence>
<comment type="caution">
    <text evidence="4">The sequence shown here is derived from an EMBL/GenBank/DDBJ whole genome shotgun (WGS) entry which is preliminary data.</text>
</comment>
<evidence type="ECO:0000259" key="3">
    <source>
        <dbReference type="PROSITE" id="PS50937"/>
    </source>
</evidence>
<dbReference type="InterPro" id="IPR003759">
    <property type="entry name" value="Cbl-bd_cap"/>
</dbReference>
<name>A0ABS7FLW5_9ACTN</name>
<evidence type="ECO:0000313" key="4">
    <source>
        <dbReference type="EMBL" id="MBW8481368.1"/>
    </source>
</evidence>
<dbReference type="Gene3D" id="3.40.50.280">
    <property type="entry name" value="Cobalamin-binding domain"/>
    <property type="match status" value="1"/>
</dbReference>
<dbReference type="SMART" id="SM00422">
    <property type="entry name" value="HTH_MERR"/>
    <property type="match status" value="1"/>
</dbReference>
<dbReference type="Gene3D" id="1.10.1240.10">
    <property type="entry name" value="Methionine synthase domain"/>
    <property type="match status" value="1"/>
</dbReference>
<dbReference type="InterPro" id="IPR047057">
    <property type="entry name" value="MerR_fam"/>
</dbReference>
<dbReference type="PANTHER" id="PTHR30204">
    <property type="entry name" value="REDOX-CYCLING DRUG-SENSING TRANSCRIPTIONAL ACTIVATOR SOXR"/>
    <property type="match status" value="1"/>
</dbReference>
<dbReference type="Gene3D" id="1.10.1660.10">
    <property type="match status" value="1"/>
</dbReference>
<keyword evidence="5" id="KW-1185">Reference proteome</keyword>
<feature type="domain" description="HTH merR-type" evidence="3">
    <location>
        <begin position="19"/>
        <end position="88"/>
    </location>
</feature>
<dbReference type="PROSITE" id="PS50937">
    <property type="entry name" value="HTH_MERR_2"/>
    <property type="match status" value="1"/>
</dbReference>
<accession>A0ABS7FLW5</accession>